<dbReference type="AlphaFoldDB" id="A0AAU9CKF1"/>
<accession>A0AAU9CKF1</accession>
<name>A0AAU9CKF1_9GAMM</name>
<evidence type="ECO:0000313" key="2">
    <source>
        <dbReference type="Proteomes" id="UP001321825"/>
    </source>
</evidence>
<dbReference type="SUPFAM" id="SSF88713">
    <property type="entry name" value="Glycoside hydrolase/deacetylase"/>
    <property type="match status" value="1"/>
</dbReference>
<gene>
    <name evidence="1" type="ORF">MIT9_P1726</name>
</gene>
<keyword evidence="2" id="KW-1185">Reference proteome</keyword>
<dbReference type="EMBL" id="AP024714">
    <property type="protein sequence ID" value="BCX82141.1"/>
    <property type="molecule type" value="Genomic_DNA"/>
</dbReference>
<dbReference type="KEGG" id="mcau:MIT9_P1726"/>
<evidence type="ECO:0000313" key="1">
    <source>
        <dbReference type="EMBL" id="BCX82141.1"/>
    </source>
</evidence>
<dbReference type="Gene3D" id="3.20.20.370">
    <property type="entry name" value="Glycoside hydrolase/deacetylase"/>
    <property type="match status" value="1"/>
</dbReference>
<dbReference type="Proteomes" id="UP001321825">
    <property type="component" value="Chromosome"/>
</dbReference>
<protein>
    <recommendedName>
        <fullName evidence="3">DUF2334 domain-containing protein</fullName>
    </recommendedName>
</protein>
<sequence length="346" mass="39398">MSWKERLHPLAAPVLEQPVLIIESDDWGPGSREQVRALESLRALLRRFRDRNGNPAMMTIGVVLSIPHPEAIAATGEYHARHLDAPDYQPIVEALKAGEEEGVFALQLHGMAHFWPENFMTAWRRDDAIKRWLAEDGWRTERLPPWLQSRWIDATGGLPSRPLSRQVLQAAVQEEVERFRRCFGTAPRVAVPPTFVWDENVERAYAAAGIEVLITPGRRYSGRDAKGRLTAPECCYYHGEPLACGLKALVRDVYFEPALGHDPEAVLEAIARKWSRREPALLETHRFNFLDDNLEDSLAALERLLRGVLEYLPEVRFLSSRQLAMEAPTAAPLPARLQSAWRRLRR</sequence>
<dbReference type="GO" id="GO:0005975">
    <property type="term" value="P:carbohydrate metabolic process"/>
    <property type="evidence" value="ECO:0007669"/>
    <property type="project" value="InterPro"/>
</dbReference>
<evidence type="ECO:0008006" key="3">
    <source>
        <dbReference type="Google" id="ProtNLM"/>
    </source>
</evidence>
<organism evidence="1 2">
    <name type="scientific">Methylomarinovum caldicuralii</name>
    <dbReference type="NCBI Taxonomy" id="438856"/>
    <lineage>
        <taxon>Bacteria</taxon>
        <taxon>Pseudomonadati</taxon>
        <taxon>Pseudomonadota</taxon>
        <taxon>Gammaproteobacteria</taxon>
        <taxon>Methylococcales</taxon>
        <taxon>Methylothermaceae</taxon>
        <taxon>Methylomarinovum</taxon>
    </lineage>
</organism>
<reference evidence="2" key="1">
    <citation type="journal article" date="2024" name="Int. J. Syst. Evol. Microbiol.">
        <title>Methylomarinovum tepidoasis sp. nov., a moderately thermophilic methanotroph of the family Methylothermaceae isolated from a deep-sea hydrothermal field.</title>
        <authorList>
            <person name="Hirayama H."/>
            <person name="Takaki Y."/>
            <person name="Abe M."/>
            <person name="Miyazaki M."/>
            <person name="Uematsu K."/>
            <person name="Matsui Y."/>
            <person name="Takai K."/>
        </authorList>
    </citation>
    <scope>NUCLEOTIDE SEQUENCE [LARGE SCALE GENOMIC DNA]</scope>
    <source>
        <strain evidence="2">IT-9</strain>
    </source>
</reference>
<dbReference type="RefSeq" id="WP_317704551.1">
    <property type="nucleotide sequence ID" value="NZ_AP024714.1"/>
</dbReference>
<proteinExistence type="predicted"/>
<dbReference type="InterPro" id="IPR011330">
    <property type="entry name" value="Glyco_hydro/deAcase_b/a-brl"/>
</dbReference>